<name>I4HA72_MICAE</name>
<dbReference type="InterPro" id="IPR035069">
    <property type="entry name" value="TTHA1013/TTHA0281-like"/>
</dbReference>
<proteinExistence type="predicted"/>
<dbReference type="PANTHER" id="PTHR34504">
    <property type="entry name" value="ANTITOXIN HICB"/>
    <property type="match status" value="1"/>
</dbReference>
<evidence type="ECO:0000313" key="2">
    <source>
        <dbReference type="Proteomes" id="UP000003613"/>
    </source>
</evidence>
<dbReference type="PANTHER" id="PTHR34504:SF2">
    <property type="entry name" value="UPF0150 PROTEIN SSL0259"/>
    <property type="match status" value="1"/>
</dbReference>
<accession>I4HA72</accession>
<protein>
    <submittedName>
        <fullName evidence="1">Uncharacterized protein</fullName>
    </submittedName>
</protein>
<evidence type="ECO:0000313" key="1">
    <source>
        <dbReference type="EMBL" id="CCI18946.1"/>
    </source>
</evidence>
<dbReference type="SUPFAM" id="SSF143100">
    <property type="entry name" value="TTHA1013/TTHA0281-like"/>
    <property type="match status" value="1"/>
</dbReference>
<dbReference type="EMBL" id="CAIM01000390">
    <property type="protein sequence ID" value="CCI18946.1"/>
    <property type="molecule type" value="Genomic_DNA"/>
</dbReference>
<dbReference type="HOGENOM" id="CLU_114047_5_0_3"/>
<organism evidence="1 2">
    <name type="scientific">Microcystis aeruginosa PCC 9807</name>
    <dbReference type="NCBI Taxonomy" id="1160283"/>
    <lineage>
        <taxon>Bacteria</taxon>
        <taxon>Bacillati</taxon>
        <taxon>Cyanobacteriota</taxon>
        <taxon>Cyanophyceae</taxon>
        <taxon>Oscillatoriophycideae</taxon>
        <taxon>Chroococcales</taxon>
        <taxon>Microcystaceae</taxon>
        <taxon>Microcystis</taxon>
    </lineage>
</organism>
<gene>
    <name evidence="1" type="ORF">MICAF_450007</name>
</gene>
<dbReference type="InterPro" id="IPR051404">
    <property type="entry name" value="TA_system_antitoxin"/>
</dbReference>
<reference evidence="1 2" key="1">
    <citation type="submission" date="2012-04" db="EMBL/GenBank/DDBJ databases">
        <authorList>
            <person name="Genoscope - CEA"/>
        </authorList>
    </citation>
    <scope>NUCLEOTIDE SEQUENCE [LARGE SCALE GENOMIC DNA]</scope>
    <source>
        <strain evidence="1 2">9807</strain>
    </source>
</reference>
<dbReference type="Proteomes" id="UP000003613">
    <property type="component" value="Unassembled WGS sequence"/>
</dbReference>
<dbReference type="AlphaFoldDB" id="I4HA72"/>
<dbReference type="Gene3D" id="3.30.160.250">
    <property type="match status" value="1"/>
</dbReference>
<sequence>MLNVTKNKKSKMLLKRSGEKKMKKLKYRIVLQWSDEDNCYLVGLPDFPGQKWRTHGNTYAEAVKNAEEVLESLIQLYQKLGESLPHPEITKKREILPKIN</sequence>
<comment type="caution">
    <text evidence="1">The sequence shown here is derived from an EMBL/GenBank/DDBJ whole genome shotgun (WGS) entry which is preliminary data.</text>
</comment>